<dbReference type="FunFam" id="1.10.10.10:FF:000027">
    <property type="entry name" value="Heat shock transcription factor 1"/>
    <property type="match status" value="1"/>
</dbReference>
<evidence type="ECO:0000256" key="1">
    <source>
        <dbReference type="ARBA" id="ARBA00004123"/>
    </source>
</evidence>
<dbReference type="GO" id="GO:0003700">
    <property type="term" value="F:DNA-binding transcription factor activity"/>
    <property type="evidence" value="ECO:0007669"/>
    <property type="project" value="InterPro"/>
</dbReference>
<comment type="subcellular location">
    <subcellularLocation>
        <location evidence="1">Nucleus</location>
    </subcellularLocation>
</comment>
<evidence type="ECO:0000256" key="7">
    <source>
        <dbReference type="ARBA" id="ARBA00062171"/>
    </source>
</evidence>
<evidence type="ECO:0000313" key="12">
    <source>
        <dbReference type="Proteomes" id="UP000076738"/>
    </source>
</evidence>
<feature type="region of interest" description="Disordered" evidence="9">
    <location>
        <begin position="195"/>
        <end position="216"/>
    </location>
</feature>
<name>A0A167PMS9_CALVF</name>
<dbReference type="InterPro" id="IPR036388">
    <property type="entry name" value="WH-like_DNA-bd_sf"/>
</dbReference>
<dbReference type="GO" id="GO:0005634">
    <property type="term" value="C:nucleus"/>
    <property type="evidence" value="ECO:0007669"/>
    <property type="project" value="UniProtKB-SubCell"/>
</dbReference>
<organism evidence="11 12">
    <name type="scientific">Calocera viscosa (strain TUFC12733)</name>
    <dbReference type="NCBI Taxonomy" id="1330018"/>
    <lineage>
        <taxon>Eukaryota</taxon>
        <taxon>Fungi</taxon>
        <taxon>Dikarya</taxon>
        <taxon>Basidiomycota</taxon>
        <taxon>Agaricomycotina</taxon>
        <taxon>Dacrymycetes</taxon>
        <taxon>Dacrymycetales</taxon>
        <taxon>Dacrymycetaceae</taxon>
        <taxon>Calocera</taxon>
    </lineage>
</organism>
<dbReference type="InterPro" id="IPR000232">
    <property type="entry name" value="HSF_DNA-bd"/>
</dbReference>
<gene>
    <name evidence="11" type="ORF">CALVIDRAFT_561884</name>
</gene>
<evidence type="ECO:0000313" key="11">
    <source>
        <dbReference type="EMBL" id="KZO98959.1"/>
    </source>
</evidence>
<proteinExistence type="inferred from homology"/>
<feature type="domain" description="HSF-type DNA-binding" evidence="10">
    <location>
        <begin position="236"/>
        <end position="350"/>
    </location>
</feature>
<evidence type="ECO:0000256" key="5">
    <source>
        <dbReference type="ARBA" id="ARBA00023163"/>
    </source>
</evidence>
<dbReference type="PANTHER" id="PTHR10015">
    <property type="entry name" value="HEAT SHOCK TRANSCRIPTION FACTOR"/>
    <property type="match status" value="1"/>
</dbReference>
<keyword evidence="12" id="KW-1185">Reference proteome</keyword>
<comment type="subunit">
    <text evidence="7">Homotrimer. Homotrimerization increases the affinity of HSF1 to DNA. Interacts with transcriptional coregulator SSA1 on chromatin.</text>
</comment>
<dbReference type="Gene3D" id="1.10.10.10">
    <property type="entry name" value="Winged helix-like DNA-binding domain superfamily/Winged helix DNA-binding domain"/>
    <property type="match status" value="1"/>
</dbReference>
<dbReference type="STRING" id="1330018.A0A167PMS9"/>
<feature type="compositionally biased region" description="Low complexity" evidence="9">
    <location>
        <begin position="88"/>
        <end position="99"/>
    </location>
</feature>
<dbReference type="GO" id="GO:0043565">
    <property type="term" value="F:sequence-specific DNA binding"/>
    <property type="evidence" value="ECO:0007669"/>
    <property type="project" value="InterPro"/>
</dbReference>
<evidence type="ECO:0000256" key="2">
    <source>
        <dbReference type="ARBA" id="ARBA00006403"/>
    </source>
</evidence>
<dbReference type="SUPFAM" id="SSF46785">
    <property type="entry name" value="Winged helix' DNA-binding domain"/>
    <property type="match status" value="1"/>
</dbReference>
<evidence type="ECO:0000256" key="6">
    <source>
        <dbReference type="ARBA" id="ARBA00023242"/>
    </source>
</evidence>
<dbReference type="PANTHER" id="PTHR10015:SF427">
    <property type="entry name" value="HEAT SHOCK FACTOR PROTEIN"/>
    <property type="match status" value="1"/>
</dbReference>
<evidence type="ECO:0000256" key="3">
    <source>
        <dbReference type="ARBA" id="ARBA00023015"/>
    </source>
</evidence>
<dbReference type="PRINTS" id="PR00056">
    <property type="entry name" value="HSFDOMAIN"/>
</dbReference>
<feature type="region of interest" description="Disordered" evidence="9">
    <location>
        <begin position="85"/>
        <end position="104"/>
    </location>
</feature>
<comment type="similarity">
    <text evidence="2 8">Belongs to the HSF family.</text>
</comment>
<keyword evidence="5" id="KW-0804">Transcription</keyword>
<reference evidence="11 12" key="1">
    <citation type="journal article" date="2016" name="Mol. Biol. Evol.">
        <title>Comparative Genomics of Early-Diverging Mushroom-Forming Fungi Provides Insights into the Origins of Lignocellulose Decay Capabilities.</title>
        <authorList>
            <person name="Nagy L.G."/>
            <person name="Riley R."/>
            <person name="Tritt A."/>
            <person name="Adam C."/>
            <person name="Daum C."/>
            <person name="Floudas D."/>
            <person name="Sun H."/>
            <person name="Yadav J.S."/>
            <person name="Pangilinan J."/>
            <person name="Larsson K.H."/>
            <person name="Matsuura K."/>
            <person name="Barry K."/>
            <person name="Labutti K."/>
            <person name="Kuo R."/>
            <person name="Ohm R.A."/>
            <person name="Bhattacharya S.S."/>
            <person name="Shirouzu T."/>
            <person name="Yoshinaga Y."/>
            <person name="Martin F.M."/>
            <person name="Grigoriev I.V."/>
            <person name="Hibbett D.S."/>
        </authorList>
    </citation>
    <scope>NUCLEOTIDE SEQUENCE [LARGE SCALE GENOMIC DNA]</scope>
    <source>
        <strain evidence="11 12">TUFC12733</strain>
    </source>
</reference>
<feature type="compositionally biased region" description="Basic residues" evidence="9">
    <location>
        <begin position="347"/>
        <end position="357"/>
    </location>
</feature>
<dbReference type="EMBL" id="KV417274">
    <property type="protein sequence ID" value="KZO98959.1"/>
    <property type="molecule type" value="Genomic_DNA"/>
</dbReference>
<dbReference type="AlphaFoldDB" id="A0A167PMS9"/>
<keyword evidence="4" id="KW-0238">DNA-binding</keyword>
<feature type="region of interest" description="Disordered" evidence="9">
    <location>
        <begin position="48"/>
        <end position="80"/>
    </location>
</feature>
<feature type="compositionally biased region" description="Polar residues" evidence="9">
    <location>
        <begin position="201"/>
        <end position="212"/>
    </location>
</feature>
<dbReference type="SMART" id="SM00415">
    <property type="entry name" value="HSF"/>
    <property type="match status" value="1"/>
</dbReference>
<feature type="compositionally biased region" description="Polar residues" evidence="9">
    <location>
        <begin position="58"/>
        <end position="80"/>
    </location>
</feature>
<dbReference type="InterPro" id="IPR036390">
    <property type="entry name" value="WH_DNA-bd_sf"/>
</dbReference>
<evidence type="ECO:0000259" key="10">
    <source>
        <dbReference type="SMART" id="SM00415"/>
    </source>
</evidence>
<evidence type="ECO:0000256" key="9">
    <source>
        <dbReference type="SAM" id="MobiDB-lite"/>
    </source>
</evidence>
<accession>A0A167PMS9</accession>
<feature type="region of interest" description="Disordered" evidence="9">
    <location>
        <begin position="346"/>
        <end position="421"/>
    </location>
</feature>
<keyword evidence="3" id="KW-0805">Transcription regulation</keyword>
<dbReference type="OrthoDB" id="60033at2759"/>
<dbReference type="Proteomes" id="UP000076738">
    <property type="component" value="Unassembled WGS sequence"/>
</dbReference>
<protein>
    <recommendedName>
        <fullName evidence="10">HSF-type DNA-binding domain-containing protein</fullName>
    </recommendedName>
</protein>
<evidence type="ECO:0000256" key="8">
    <source>
        <dbReference type="RuleBase" id="RU004020"/>
    </source>
</evidence>
<keyword evidence="6" id="KW-0539">Nucleus</keyword>
<sequence>MDQVGSTVTLAHPFRLNQSFLPSYSMQVGNSPPLTAPYHTLTHAMQQDYSHPHHMPPSLQTGNQSYGRGTTASSNASSLDYSNASGVSPMSAAPHSASSTGSFPPTPSMSPFGYQQGSMGVSMNGHSAHSSSLYTPPSSAGGYGNYKSLPSGYGRAPTTSSMADDAGVNLRRPETQSRYPLTPSHIGIPPIATLPSDEHSGANSSPASTDFSASPRFGEPVETKPVINTQEEQAGDCTAFISKLYHLLSRPEYGRFLRWNEAGDAFILMNSAEFAQFVLPRFFRHSNVSSFVRQINLYGFQRVSTICILEFADINSGDPTQGTDAVQASGFTHPYFRRGRRDLLKNLKPRSARRSKKAAAAAGTNGQNGQSAKKEGEAVPMSEPKSRGRGRASNVPPTPTNMSATPLSAGGMNGMPVSNQS</sequence>
<dbReference type="Pfam" id="PF00447">
    <property type="entry name" value="HSF_DNA-bind"/>
    <property type="match status" value="1"/>
</dbReference>
<evidence type="ECO:0000256" key="4">
    <source>
        <dbReference type="ARBA" id="ARBA00023125"/>
    </source>
</evidence>